<keyword evidence="2" id="KW-1185">Reference proteome</keyword>
<protein>
    <submittedName>
        <fullName evidence="1">Uncharacterized protein</fullName>
    </submittedName>
</protein>
<evidence type="ECO:0000313" key="2">
    <source>
        <dbReference type="Proteomes" id="UP001145742"/>
    </source>
</evidence>
<organism evidence="1 2">
    <name type="scientific">Willisornis vidua</name>
    <name type="common">Xingu scale-backed antbird</name>
    <dbReference type="NCBI Taxonomy" id="1566151"/>
    <lineage>
        <taxon>Eukaryota</taxon>
        <taxon>Metazoa</taxon>
        <taxon>Chordata</taxon>
        <taxon>Craniata</taxon>
        <taxon>Vertebrata</taxon>
        <taxon>Euteleostomi</taxon>
        <taxon>Archelosauria</taxon>
        <taxon>Archosauria</taxon>
        <taxon>Dinosauria</taxon>
        <taxon>Saurischia</taxon>
        <taxon>Theropoda</taxon>
        <taxon>Coelurosauria</taxon>
        <taxon>Aves</taxon>
        <taxon>Neognathae</taxon>
        <taxon>Neoaves</taxon>
        <taxon>Telluraves</taxon>
        <taxon>Australaves</taxon>
        <taxon>Passeriformes</taxon>
        <taxon>Thamnophilidae</taxon>
        <taxon>Willisornis</taxon>
    </lineage>
</organism>
<dbReference type="Proteomes" id="UP001145742">
    <property type="component" value="Unassembled WGS sequence"/>
</dbReference>
<reference evidence="1" key="1">
    <citation type="submission" date="2019-10" db="EMBL/GenBank/DDBJ databases">
        <authorList>
            <person name="Soares A.E.R."/>
            <person name="Aleixo A."/>
            <person name="Schneider P."/>
            <person name="Miyaki C.Y."/>
            <person name="Schneider M.P."/>
            <person name="Mello C."/>
            <person name="Vasconcelos A.T.R."/>
        </authorList>
    </citation>
    <scope>NUCLEOTIDE SEQUENCE</scope>
    <source>
        <tissue evidence="1">Muscle</tissue>
    </source>
</reference>
<evidence type="ECO:0000313" key="1">
    <source>
        <dbReference type="EMBL" id="KAJ7415608.1"/>
    </source>
</evidence>
<proteinExistence type="predicted"/>
<accession>A0ABQ9DAY5</accession>
<dbReference type="EMBL" id="WHWB01033935">
    <property type="protein sequence ID" value="KAJ7415608.1"/>
    <property type="molecule type" value="Genomic_DNA"/>
</dbReference>
<sequence>MEKIILGGIEKHLEDSAVIGHSQHSFMRWKSCLSNLISFYDKDPSAQNVQHTAECYVVGEREVHGSGKKSDSDWGDIGLASVTSGVPQGSILGIRLMTFCLMASHDTKLGGADDPLEGREALQRDLDK</sequence>
<gene>
    <name evidence="1" type="ORF">WISP_77244</name>
</gene>
<comment type="caution">
    <text evidence="1">The sequence shown here is derived from an EMBL/GenBank/DDBJ whole genome shotgun (WGS) entry which is preliminary data.</text>
</comment>
<name>A0ABQ9DAY5_9PASS</name>